<dbReference type="SUPFAM" id="SSF53328">
    <property type="entry name" value="Formyltransferase"/>
    <property type="match status" value="1"/>
</dbReference>
<dbReference type="PROSITE" id="PS00373">
    <property type="entry name" value="GART"/>
    <property type="match status" value="1"/>
</dbReference>
<evidence type="ECO:0000313" key="11">
    <source>
        <dbReference type="EMBL" id="SET31987.1"/>
    </source>
</evidence>
<dbReference type="Gene3D" id="3.10.25.10">
    <property type="entry name" value="Formyl transferase, C-terminal domain"/>
    <property type="match status" value="1"/>
</dbReference>
<evidence type="ECO:0000259" key="9">
    <source>
        <dbReference type="Pfam" id="PF00551"/>
    </source>
</evidence>
<keyword evidence="6 8" id="KW-0648">Protein biosynthesis</keyword>
<dbReference type="FunFam" id="3.40.50.12230:FF:000001">
    <property type="entry name" value="Methionyl-tRNA formyltransferase"/>
    <property type="match status" value="1"/>
</dbReference>
<dbReference type="InterPro" id="IPR041711">
    <property type="entry name" value="Met-tRNA-FMT_N"/>
</dbReference>
<sequence>MKEVKIVFMGTASFSRHVLEKLLENNFKIIGIVTQPDRYVGRKKVLTMPEVKELALENDIPVFQPQRIKQDYQEIIDLNPDLIVTAAYGQIIPEALLNVPKLGCINVHASLLPKYRGGAPVHYAIINGEKVTGVTIMYMVKKMDAGNIISQLEVEISDQETTGELYERLSIAGGELLIKTLPGIIEGSNDSIEQDEQLVTYAPTISHEQEKLNFNKSAFQVYNQVRGMNPWPGAYTVYQGKVIKIWAGKIHECENAKKHHSHQENGTIVKIFKDAIGVKTGDGIYLITELQVAGKKRMLVRDYLNGNNIFMVDTKFE</sequence>
<evidence type="ECO:0000256" key="2">
    <source>
        <dbReference type="ARBA" id="ARBA00010699"/>
    </source>
</evidence>
<dbReference type="Gene3D" id="3.40.50.170">
    <property type="entry name" value="Formyl transferase, N-terminal domain"/>
    <property type="match status" value="1"/>
</dbReference>
<dbReference type="CDD" id="cd08704">
    <property type="entry name" value="Met_tRNA_FMT_C"/>
    <property type="match status" value="1"/>
</dbReference>
<dbReference type="Pfam" id="PF00551">
    <property type="entry name" value="Formyl_trans_N"/>
    <property type="match status" value="1"/>
</dbReference>
<dbReference type="Proteomes" id="UP000198558">
    <property type="component" value="Unassembled WGS sequence"/>
</dbReference>
<evidence type="ECO:0000256" key="4">
    <source>
        <dbReference type="ARBA" id="ARBA00016014"/>
    </source>
</evidence>
<dbReference type="InterPro" id="IPR036477">
    <property type="entry name" value="Formyl_transf_N_sf"/>
</dbReference>
<evidence type="ECO:0000256" key="7">
    <source>
        <dbReference type="ARBA" id="ARBA00048558"/>
    </source>
</evidence>
<dbReference type="InterPro" id="IPR005793">
    <property type="entry name" value="Formyl_trans_C"/>
</dbReference>
<gene>
    <name evidence="8" type="primary">fmt</name>
    <name evidence="11" type="ORF">SAMN04489758_10648</name>
</gene>
<dbReference type="InterPro" id="IPR002376">
    <property type="entry name" value="Formyl_transf_N"/>
</dbReference>
<dbReference type="InterPro" id="IPR037022">
    <property type="entry name" value="Formyl_trans_C_sf"/>
</dbReference>
<dbReference type="RefSeq" id="WP_092352856.1">
    <property type="nucleotide sequence ID" value="NZ_FOIN01000006.1"/>
</dbReference>
<dbReference type="EMBL" id="FOIN01000006">
    <property type="protein sequence ID" value="SET31987.1"/>
    <property type="molecule type" value="Genomic_DNA"/>
</dbReference>
<reference evidence="12" key="1">
    <citation type="submission" date="2016-10" db="EMBL/GenBank/DDBJ databases">
        <authorList>
            <person name="Varghese N."/>
            <person name="Submissions S."/>
        </authorList>
    </citation>
    <scope>NUCLEOTIDE SEQUENCE [LARGE SCALE GENOMIC DNA]</scope>
    <source>
        <strain evidence="12">DSM 1551</strain>
    </source>
</reference>
<dbReference type="OrthoDB" id="9802815at2"/>
<dbReference type="NCBIfam" id="TIGR00460">
    <property type="entry name" value="fmt"/>
    <property type="match status" value="1"/>
</dbReference>
<dbReference type="SUPFAM" id="SSF50486">
    <property type="entry name" value="FMT C-terminal domain-like"/>
    <property type="match status" value="1"/>
</dbReference>
<dbReference type="Pfam" id="PF02911">
    <property type="entry name" value="Formyl_trans_C"/>
    <property type="match status" value="1"/>
</dbReference>
<protein>
    <recommendedName>
        <fullName evidence="4 8">Methionyl-tRNA formyltransferase</fullName>
        <ecNumber evidence="3 8">2.1.2.9</ecNumber>
    </recommendedName>
</protein>
<dbReference type="EC" id="2.1.2.9" evidence="3 8"/>
<feature type="binding site" evidence="8">
    <location>
        <begin position="110"/>
        <end position="113"/>
    </location>
    <ligand>
        <name>(6S)-5,6,7,8-tetrahydrofolate</name>
        <dbReference type="ChEBI" id="CHEBI:57453"/>
    </ligand>
</feature>
<comment type="similarity">
    <text evidence="2 8">Belongs to the Fmt family.</text>
</comment>
<evidence type="ECO:0000256" key="6">
    <source>
        <dbReference type="ARBA" id="ARBA00022917"/>
    </source>
</evidence>
<feature type="domain" description="Formyl transferase N-terminal" evidence="9">
    <location>
        <begin position="5"/>
        <end position="180"/>
    </location>
</feature>
<name>A0A1I0DI33_9FIRM</name>
<dbReference type="InterPro" id="IPR044135">
    <property type="entry name" value="Met-tRNA-FMT_C"/>
</dbReference>
<dbReference type="GO" id="GO:0004479">
    <property type="term" value="F:methionyl-tRNA formyltransferase activity"/>
    <property type="evidence" value="ECO:0007669"/>
    <property type="project" value="UniProtKB-UniRule"/>
</dbReference>
<proteinExistence type="inferred from homology"/>
<dbReference type="InterPro" id="IPR011034">
    <property type="entry name" value="Formyl_transferase-like_C_sf"/>
</dbReference>
<dbReference type="PANTHER" id="PTHR11138:SF5">
    <property type="entry name" value="METHIONYL-TRNA FORMYLTRANSFERASE, MITOCHONDRIAL"/>
    <property type="match status" value="1"/>
</dbReference>
<dbReference type="AlphaFoldDB" id="A0A1I0DI33"/>
<dbReference type="CDD" id="cd08646">
    <property type="entry name" value="FMT_core_Met-tRNA-FMT_N"/>
    <property type="match status" value="1"/>
</dbReference>
<accession>A0A1I0DI33</accession>
<dbReference type="GO" id="GO:0005829">
    <property type="term" value="C:cytosol"/>
    <property type="evidence" value="ECO:0007669"/>
    <property type="project" value="TreeGrafter"/>
</dbReference>
<dbReference type="HAMAP" id="MF_00182">
    <property type="entry name" value="Formyl_trans"/>
    <property type="match status" value="1"/>
</dbReference>
<dbReference type="PANTHER" id="PTHR11138">
    <property type="entry name" value="METHIONYL-TRNA FORMYLTRANSFERASE"/>
    <property type="match status" value="1"/>
</dbReference>
<comment type="function">
    <text evidence="1 8">Attaches a formyl group to the free amino group of methionyl-tRNA(fMet). The formyl group appears to play a dual role in the initiator identity of N-formylmethionyl-tRNA by promoting its recognition by IF2 and preventing the misappropriation of this tRNA by the elongation apparatus.</text>
</comment>
<keyword evidence="5 8" id="KW-0808">Transferase</keyword>
<evidence type="ECO:0000256" key="1">
    <source>
        <dbReference type="ARBA" id="ARBA00002606"/>
    </source>
</evidence>
<dbReference type="GeneID" id="78287887"/>
<dbReference type="InterPro" id="IPR005794">
    <property type="entry name" value="Fmt"/>
</dbReference>
<feature type="domain" description="Formyl transferase C-terminal" evidence="10">
    <location>
        <begin position="205"/>
        <end position="307"/>
    </location>
</feature>
<evidence type="ECO:0000256" key="8">
    <source>
        <dbReference type="HAMAP-Rule" id="MF_00182"/>
    </source>
</evidence>
<dbReference type="FunFam" id="3.40.50.170:FF:000004">
    <property type="entry name" value="Methionyl-tRNA formyltransferase"/>
    <property type="match status" value="1"/>
</dbReference>
<keyword evidence="12" id="KW-1185">Reference proteome</keyword>
<evidence type="ECO:0000256" key="3">
    <source>
        <dbReference type="ARBA" id="ARBA00012261"/>
    </source>
</evidence>
<dbReference type="InterPro" id="IPR001555">
    <property type="entry name" value="GART_AS"/>
</dbReference>
<organism evidence="11 12">
    <name type="scientific">Thomasclavelia cocleata</name>
    <dbReference type="NCBI Taxonomy" id="69824"/>
    <lineage>
        <taxon>Bacteria</taxon>
        <taxon>Bacillati</taxon>
        <taxon>Bacillota</taxon>
        <taxon>Erysipelotrichia</taxon>
        <taxon>Erysipelotrichales</taxon>
        <taxon>Coprobacillaceae</taxon>
        <taxon>Thomasclavelia</taxon>
    </lineage>
</organism>
<comment type="catalytic activity">
    <reaction evidence="7 8">
        <text>L-methionyl-tRNA(fMet) + (6R)-10-formyltetrahydrofolate = N-formyl-L-methionyl-tRNA(fMet) + (6S)-5,6,7,8-tetrahydrofolate + H(+)</text>
        <dbReference type="Rhea" id="RHEA:24380"/>
        <dbReference type="Rhea" id="RHEA-COMP:9952"/>
        <dbReference type="Rhea" id="RHEA-COMP:9953"/>
        <dbReference type="ChEBI" id="CHEBI:15378"/>
        <dbReference type="ChEBI" id="CHEBI:57453"/>
        <dbReference type="ChEBI" id="CHEBI:78530"/>
        <dbReference type="ChEBI" id="CHEBI:78844"/>
        <dbReference type="ChEBI" id="CHEBI:195366"/>
        <dbReference type="EC" id="2.1.2.9"/>
    </reaction>
</comment>
<evidence type="ECO:0000259" key="10">
    <source>
        <dbReference type="Pfam" id="PF02911"/>
    </source>
</evidence>
<evidence type="ECO:0000313" key="12">
    <source>
        <dbReference type="Proteomes" id="UP000198558"/>
    </source>
</evidence>
<evidence type="ECO:0000256" key="5">
    <source>
        <dbReference type="ARBA" id="ARBA00022679"/>
    </source>
</evidence>